<feature type="region of interest" description="Disordered" evidence="1">
    <location>
        <begin position="1"/>
        <end position="34"/>
    </location>
</feature>
<sequence>MASNSRSHLKRQCTLPKQKSPTKDAAVEKDSSEEKEFSAVAAANEIYYDENVVLYAITGKKPAEAEGSVGAAELDKGAENSVAENNDNQQLDQNAPVLRRSIREHKPNSQLRWYKLK</sequence>
<feature type="compositionally biased region" description="Basic and acidic residues" evidence="1">
    <location>
        <begin position="21"/>
        <end position="34"/>
    </location>
</feature>
<feature type="compositionally biased region" description="Polar residues" evidence="1">
    <location>
        <begin position="82"/>
        <end position="93"/>
    </location>
</feature>
<protein>
    <submittedName>
        <fullName evidence="2">Uncharacterized protein</fullName>
    </submittedName>
</protein>
<reference evidence="2 3" key="1">
    <citation type="submission" date="2024-01" db="EMBL/GenBank/DDBJ databases">
        <title>The genomes of 5 underutilized Papilionoideae crops provide insights into root nodulation and disease resistanc.</title>
        <authorList>
            <person name="Yuan L."/>
        </authorList>
    </citation>
    <scope>NUCLEOTIDE SEQUENCE [LARGE SCALE GENOMIC DNA]</scope>
    <source>
        <strain evidence="2">ZHUSHIDOU_FW_LH</strain>
        <tissue evidence="2">Leaf</tissue>
    </source>
</reference>
<feature type="region of interest" description="Disordered" evidence="1">
    <location>
        <begin position="65"/>
        <end position="117"/>
    </location>
</feature>
<comment type="caution">
    <text evidence="2">The sequence shown here is derived from an EMBL/GenBank/DDBJ whole genome shotgun (WGS) entry which is preliminary data.</text>
</comment>
<evidence type="ECO:0000313" key="2">
    <source>
        <dbReference type="EMBL" id="KAK7282649.1"/>
    </source>
</evidence>
<proteinExistence type="predicted"/>
<dbReference type="EMBL" id="JAYWIO010000002">
    <property type="protein sequence ID" value="KAK7282649.1"/>
    <property type="molecule type" value="Genomic_DNA"/>
</dbReference>
<evidence type="ECO:0000313" key="3">
    <source>
        <dbReference type="Proteomes" id="UP001372338"/>
    </source>
</evidence>
<accession>A0AAN9P1D3</accession>
<dbReference type="AlphaFoldDB" id="A0AAN9P1D3"/>
<evidence type="ECO:0000256" key="1">
    <source>
        <dbReference type="SAM" id="MobiDB-lite"/>
    </source>
</evidence>
<dbReference type="Proteomes" id="UP001372338">
    <property type="component" value="Unassembled WGS sequence"/>
</dbReference>
<organism evidence="2 3">
    <name type="scientific">Crotalaria pallida</name>
    <name type="common">Smooth rattlebox</name>
    <name type="synonym">Crotalaria striata</name>
    <dbReference type="NCBI Taxonomy" id="3830"/>
    <lineage>
        <taxon>Eukaryota</taxon>
        <taxon>Viridiplantae</taxon>
        <taxon>Streptophyta</taxon>
        <taxon>Embryophyta</taxon>
        <taxon>Tracheophyta</taxon>
        <taxon>Spermatophyta</taxon>
        <taxon>Magnoliopsida</taxon>
        <taxon>eudicotyledons</taxon>
        <taxon>Gunneridae</taxon>
        <taxon>Pentapetalae</taxon>
        <taxon>rosids</taxon>
        <taxon>fabids</taxon>
        <taxon>Fabales</taxon>
        <taxon>Fabaceae</taxon>
        <taxon>Papilionoideae</taxon>
        <taxon>50 kb inversion clade</taxon>
        <taxon>genistoids sensu lato</taxon>
        <taxon>core genistoids</taxon>
        <taxon>Crotalarieae</taxon>
        <taxon>Crotalaria</taxon>
    </lineage>
</organism>
<name>A0AAN9P1D3_CROPI</name>
<gene>
    <name evidence="2" type="ORF">RIF29_11591</name>
</gene>
<keyword evidence="3" id="KW-1185">Reference proteome</keyword>